<feature type="chain" id="PRO_5008137002" description="TEP1-F" evidence="8">
    <location>
        <begin position="19"/>
        <end position="803"/>
    </location>
</feature>
<evidence type="ECO:0000313" key="13">
    <source>
        <dbReference type="Proteomes" id="UP000075902"/>
    </source>
</evidence>
<dbReference type="Gene3D" id="2.60.40.2950">
    <property type="match status" value="1"/>
</dbReference>
<feature type="domain" description="Macroglobulin" evidence="9">
    <location>
        <begin position="477"/>
        <end position="571"/>
    </location>
</feature>
<dbReference type="InterPro" id="IPR050473">
    <property type="entry name" value="A2M/Complement_sys"/>
</dbReference>
<dbReference type="FunFam" id="2.60.40.1930:FF:000001">
    <property type="entry name" value="CD109 isoform 3"/>
    <property type="match status" value="2"/>
</dbReference>
<dbReference type="Proteomes" id="UP000075902">
    <property type="component" value="Unassembled WGS sequence"/>
</dbReference>
<evidence type="ECO:0000313" key="12">
    <source>
        <dbReference type="EnsemblMetazoa" id="AMEC004764-PA"/>
    </source>
</evidence>
<comment type="function">
    <text evidence="5">Binds covalently through a thioester bond to the pathogen surface resulting in pathogen clearance.</text>
</comment>
<evidence type="ECO:0000256" key="2">
    <source>
        <dbReference type="ARBA" id="ARBA00022859"/>
    </source>
</evidence>
<organism evidence="12 13">
    <name type="scientific">Anopheles melas</name>
    <dbReference type="NCBI Taxonomy" id="34690"/>
    <lineage>
        <taxon>Eukaryota</taxon>
        <taxon>Metazoa</taxon>
        <taxon>Ecdysozoa</taxon>
        <taxon>Arthropoda</taxon>
        <taxon>Hexapoda</taxon>
        <taxon>Insecta</taxon>
        <taxon>Pterygota</taxon>
        <taxon>Neoptera</taxon>
        <taxon>Endopterygota</taxon>
        <taxon>Diptera</taxon>
        <taxon>Nematocera</taxon>
        <taxon>Culicoidea</taxon>
        <taxon>Culicidae</taxon>
        <taxon>Anophelinae</taxon>
        <taxon>Anopheles</taxon>
    </lineage>
</organism>
<dbReference type="InterPro" id="IPR040839">
    <property type="entry name" value="MG4"/>
</dbReference>
<feature type="domain" description="Macroglobulin" evidence="9">
    <location>
        <begin position="116"/>
        <end position="207"/>
    </location>
</feature>
<feature type="domain" description="Macroglobulin" evidence="11">
    <location>
        <begin position="573"/>
        <end position="655"/>
    </location>
</feature>
<evidence type="ECO:0000256" key="5">
    <source>
        <dbReference type="ARBA" id="ARBA00057615"/>
    </source>
</evidence>
<evidence type="ECO:0000256" key="7">
    <source>
        <dbReference type="ARBA" id="ARBA00078071"/>
    </source>
</evidence>
<dbReference type="GO" id="GO:0004866">
    <property type="term" value="F:endopeptidase inhibitor activity"/>
    <property type="evidence" value="ECO:0007669"/>
    <property type="project" value="InterPro"/>
</dbReference>
<keyword evidence="4" id="KW-0325">Glycoprotein</keyword>
<evidence type="ECO:0000256" key="3">
    <source>
        <dbReference type="ARBA" id="ARBA00022966"/>
    </source>
</evidence>
<comment type="subunit">
    <text evidence="6">Heterodimer of a TEP1-N chain and an TEP1-C chain non-covalently linked. Forms a complex composed of TEP1-N and TEP1-C heterodimer, LRIM1 and APL1C; the interaction stabilizes TEP1-N and TEP1-C heterodimer, prevents its binding to tissues while circulating in the hemolymph and protects the thioester bond from hydrolysis. Mature TEP1 and to a lesser extent full-length TEP1 interact with SPCLIP1; the interaction is induced by microbial infection.</text>
</comment>
<evidence type="ECO:0000256" key="6">
    <source>
        <dbReference type="ARBA" id="ARBA00063781"/>
    </source>
</evidence>
<proteinExistence type="predicted"/>
<dbReference type="EnsemblMetazoa" id="AMEC004764-RA">
    <property type="protein sequence ID" value="AMEC004764-PA"/>
    <property type="gene ID" value="AMEC004764"/>
</dbReference>
<protein>
    <recommendedName>
        <fullName evidence="7">TEP1-F</fullName>
    </recommendedName>
</protein>
<dbReference type="Pfam" id="PF17789">
    <property type="entry name" value="MG4"/>
    <property type="match status" value="1"/>
</dbReference>
<keyword evidence="3" id="KW-0882">Thioester bond</keyword>
<reference evidence="13" key="1">
    <citation type="submission" date="2014-01" db="EMBL/GenBank/DDBJ databases">
        <title>The Genome Sequence of Anopheles melas CM1001059_A (V2).</title>
        <authorList>
            <consortium name="The Broad Institute Genomics Platform"/>
            <person name="Neafsey D.E."/>
            <person name="Besansky N."/>
            <person name="Howell P."/>
            <person name="Walton C."/>
            <person name="Young S.K."/>
            <person name="Zeng Q."/>
            <person name="Gargeya S."/>
            <person name="Fitzgerald M."/>
            <person name="Haas B."/>
            <person name="Abouelleil A."/>
            <person name="Allen A.W."/>
            <person name="Alvarado L."/>
            <person name="Arachchi H.M."/>
            <person name="Berlin A.M."/>
            <person name="Chapman S.B."/>
            <person name="Gainer-Dewar J."/>
            <person name="Goldberg J."/>
            <person name="Griggs A."/>
            <person name="Gujja S."/>
            <person name="Hansen M."/>
            <person name="Howarth C."/>
            <person name="Imamovic A."/>
            <person name="Ireland A."/>
            <person name="Larimer J."/>
            <person name="McCowan C."/>
            <person name="Murphy C."/>
            <person name="Pearson M."/>
            <person name="Poon T.W."/>
            <person name="Priest M."/>
            <person name="Roberts A."/>
            <person name="Saif S."/>
            <person name="Shea T."/>
            <person name="Sisk P."/>
            <person name="Sykes S."/>
            <person name="Wortman J."/>
            <person name="Nusbaum C."/>
            <person name="Birren B."/>
        </authorList>
    </citation>
    <scope>NUCLEOTIDE SEQUENCE [LARGE SCALE GENOMIC DNA]</scope>
    <source>
        <strain evidence="13">CM1001059</strain>
    </source>
</reference>
<evidence type="ECO:0000256" key="1">
    <source>
        <dbReference type="ARBA" id="ARBA00022729"/>
    </source>
</evidence>
<dbReference type="InterPro" id="IPR041555">
    <property type="entry name" value="MG3"/>
</dbReference>
<dbReference type="Pfam" id="PF01835">
    <property type="entry name" value="MG2"/>
    <property type="match status" value="2"/>
</dbReference>
<dbReference type="Gene3D" id="2.60.40.1940">
    <property type="match status" value="2"/>
</dbReference>
<dbReference type="AlphaFoldDB" id="A0A182TM02"/>
<reference evidence="12" key="2">
    <citation type="submission" date="2020-05" db="UniProtKB">
        <authorList>
            <consortium name="EnsemblMetazoa"/>
        </authorList>
    </citation>
    <scope>IDENTIFICATION</scope>
    <source>
        <strain evidence="12">CM1001059</strain>
    </source>
</reference>
<accession>A0A182TM02</accession>
<dbReference type="GO" id="GO:0005615">
    <property type="term" value="C:extracellular space"/>
    <property type="evidence" value="ECO:0007669"/>
    <property type="project" value="UniProtKB-ARBA"/>
</dbReference>
<feature type="domain" description="Macroglobulin" evidence="10">
    <location>
        <begin position="702"/>
        <end position="778"/>
    </location>
</feature>
<sequence>MLLLVVLVVWGIPRDCAGQRYAMLAPRTMRPHTAYELMVSNLGAGTEQFMYEIVTANDTVVGATSVEVKPNELRKVEISLNSLKEEHYRLKVWEKQKQTLLNTTSLERIDRSYLVLFQTDKPAYKPGDRVQFRVLFLLPDTKPVGQSVRPTIFIADPDRVRMKQWNGVPLSSGVFEGSFQLAEYTSFGRWTITVSVNEQIYKDTFSVEEYTLSLYRVQVQSIPKAYFQCDDPKMSLKLSASFVHGGSVRGNATVVVRANYNNFPSQTKEVARKELSINGTAIVDFPTDVVAKSCDEERNVWFDVIVTESSTGVSYNTTCSYTVHNAGGVTMEVLDGNEAFYPGLAMRLMVKLATIDEKPLVNTHHLTLTSSPQMAPQMKLLAFAVKEDGKILSSSIIIRFLSSSSSAPLLFYEPELWKVEVDLPTGYEIEGQEENYHNSTEIDSIPEEEYELVAEGLSGLEFKTKSRLDFDNKFCSVLIQTDKSVYKPGDTVRYRVLVLDRSMKPLPAGDSGMMVYIRDGKGNRIKQWSNASLGECGVFQAELTLSTEPVLGEWTINVEVVGLKESKTFDVDEYVLPTYEVTVESPGYTFLDDELLKVVVNSKYTYGKPVAGELTVAVKLASSMCFRREPTETSICQKVLPIDGKTVVEFNLKEILSSKTYIRELTIEAEVCETLTGRTQKGSTTVQLHDERYQVRMIEESSYFPGLPYNAWIQVTNLDGSPVQDGAKEVEIALRNYNIDLHKQSSTLDEKGMAQLNVKLDELDFDYVSVEVKYRGKDYYVQGITKPRDYEEALMRVRLSEKE</sequence>
<dbReference type="Pfam" id="PF17791">
    <property type="entry name" value="MG3"/>
    <property type="match status" value="2"/>
</dbReference>
<dbReference type="InterPro" id="IPR002890">
    <property type="entry name" value="MG2"/>
</dbReference>
<evidence type="ECO:0000256" key="8">
    <source>
        <dbReference type="SAM" id="SignalP"/>
    </source>
</evidence>
<dbReference type="Gene3D" id="2.60.40.1930">
    <property type="match status" value="2"/>
</dbReference>
<evidence type="ECO:0000259" key="10">
    <source>
        <dbReference type="Pfam" id="PF17789"/>
    </source>
</evidence>
<keyword evidence="13" id="KW-1185">Reference proteome</keyword>
<dbReference type="STRING" id="34690.A0A182TM02"/>
<dbReference type="InterPro" id="IPR013783">
    <property type="entry name" value="Ig-like_fold"/>
</dbReference>
<dbReference type="GO" id="GO:0002376">
    <property type="term" value="P:immune system process"/>
    <property type="evidence" value="ECO:0007669"/>
    <property type="project" value="UniProtKB-KW"/>
</dbReference>
<evidence type="ECO:0000259" key="11">
    <source>
        <dbReference type="Pfam" id="PF17791"/>
    </source>
</evidence>
<keyword evidence="2" id="KW-0391">Immunity</keyword>
<dbReference type="VEuPathDB" id="VectorBase:AMEC004764"/>
<keyword evidence="1 8" id="KW-0732">Signal</keyword>
<dbReference type="PANTHER" id="PTHR11412">
    <property type="entry name" value="MACROGLOBULIN / COMPLEMENT"/>
    <property type="match status" value="1"/>
</dbReference>
<evidence type="ECO:0000259" key="9">
    <source>
        <dbReference type="Pfam" id="PF01835"/>
    </source>
</evidence>
<evidence type="ECO:0000256" key="4">
    <source>
        <dbReference type="ARBA" id="ARBA00023180"/>
    </source>
</evidence>
<dbReference type="Gene3D" id="2.60.40.10">
    <property type="entry name" value="Immunoglobulins"/>
    <property type="match status" value="1"/>
</dbReference>
<name>A0A182TM02_9DIPT</name>
<dbReference type="PANTHER" id="PTHR11412:SF136">
    <property type="entry name" value="CD109 ANTIGEN"/>
    <property type="match status" value="1"/>
</dbReference>
<feature type="signal peptide" evidence="8">
    <location>
        <begin position="1"/>
        <end position="18"/>
    </location>
</feature>
<feature type="domain" description="Macroglobulin" evidence="11">
    <location>
        <begin position="209"/>
        <end position="289"/>
    </location>
</feature>